<dbReference type="GO" id="GO:0005829">
    <property type="term" value="C:cytosol"/>
    <property type="evidence" value="ECO:0007669"/>
    <property type="project" value="TreeGrafter"/>
</dbReference>
<feature type="compositionally biased region" description="Pro residues" evidence="8">
    <location>
        <begin position="216"/>
        <end position="229"/>
    </location>
</feature>
<feature type="region of interest" description="Disordered" evidence="8">
    <location>
        <begin position="978"/>
        <end position="1021"/>
    </location>
</feature>
<feature type="compositionally biased region" description="Low complexity" evidence="8">
    <location>
        <begin position="383"/>
        <end position="404"/>
    </location>
</feature>
<feature type="region of interest" description="Disordered" evidence="8">
    <location>
        <begin position="803"/>
        <end position="842"/>
    </location>
</feature>
<feature type="compositionally biased region" description="Basic residues" evidence="8">
    <location>
        <begin position="180"/>
        <end position="195"/>
    </location>
</feature>
<evidence type="ECO:0000256" key="3">
    <source>
        <dbReference type="ARBA" id="ARBA00012759"/>
    </source>
</evidence>
<feature type="compositionally biased region" description="Polar residues" evidence="8">
    <location>
        <begin position="1329"/>
        <end position="1341"/>
    </location>
</feature>
<feature type="region of interest" description="Disordered" evidence="8">
    <location>
        <begin position="297"/>
        <end position="340"/>
    </location>
</feature>
<dbReference type="InterPro" id="IPR050164">
    <property type="entry name" value="Peptidase_C19"/>
</dbReference>
<dbReference type="PROSITE" id="PS00973">
    <property type="entry name" value="USP_2"/>
    <property type="match status" value="1"/>
</dbReference>
<feature type="region of interest" description="Disordered" evidence="8">
    <location>
        <begin position="890"/>
        <end position="947"/>
    </location>
</feature>
<feature type="region of interest" description="Disordered" evidence="8">
    <location>
        <begin position="1082"/>
        <end position="1194"/>
    </location>
</feature>
<evidence type="ECO:0000256" key="4">
    <source>
        <dbReference type="ARBA" id="ARBA00022670"/>
    </source>
</evidence>
<dbReference type="PANTHER" id="PTHR24006">
    <property type="entry name" value="UBIQUITIN CARBOXYL-TERMINAL HYDROLASE"/>
    <property type="match status" value="1"/>
</dbReference>
<feature type="compositionally biased region" description="Basic and acidic residues" evidence="8">
    <location>
        <begin position="415"/>
        <end position="430"/>
    </location>
</feature>
<keyword evidence="5" id="KW-0833">Ubl conjugation pathway</keyword>
<dbReference type="SUPFAM" id="SSF54001">
    <property type="entry name" value="Cysteine proteinases"/>
    <property type="match status" value="1"/>
</dbReference>
<name>A0A2A9NJ61_9AGAR</name>
<dbReference type="PROSITE" id="PS50235">
    <property type="entry name" value="USP_3"/>
    <property type="match status" value="1"/>
</dbReference>
<feature type="region of interest" description="Disordered" evidence="8">
    <location>
        <begin position="177"/>
        <end position="256"/>
    </location>
</feature>
<feature type="compositionally biased region" description="Low complexity" evidence="8">
    <location>
        <begin position="230"/>
        <end position="247"/>
    </location>
</feature>
<dbReference type="GO" id="GO:0006508">
    <property type="term" value="P:proteolysis"/>
    <property type="evidence" value="ECO:0007669"/>
    <property type="project" value="UniProtKB-KW"/>
</dbReference>
<evidence type="ECO:0000256" key="1">
    <source>
        <dbReference type="ARBA" id="ARBA00000707"/>
    </source>
</evidence>
<feature type="compositionally biased region" description="Acidic residues" evidence="8">
    <location>
        <begin position="895"/>
        <end position="929"/>
    </location>
</feature>
<dbReference type="GO" id="GO:0005634">
    <property type="term" value="C:nucleus"/>
    <property type="evidence" value="ECO:0007669"/>
    <property type="project" value="TreeGrafter"/>
</dbReference>
<evidence type="ECO:0000313" key="10">
    <source>
        <dbReference type="EMBL" id="PFH47742.1"/>
    </source>
</evidence>
<evidence type="ECO:0000259" key="9">
    <source>
        <dbReference type="PROSITE" id="PS50235"/>
    </source>
</evidence>
<organism evidence="10 11">
    <name type="scientific">Amanita thiersii Skay4041</name>
    <dbReference type="NCBI Taxonomy" id="703135"/>
    <lineage>
        <taxon>Eukaryota</taxon>
        <taxon>Fungi</taxon>
        <taxon>Dikarya</taxon>
        <taxon>Basidiomycota</taxon>
        <taxon>Agaricomycotina</taxon>
        <taxon>Agaricomycetes</taxon>
        <taxon>Agaricomycetidae</taxon>
        <taxon>Agaricales</taxon>
        <taxon>Pluteineae</taxon>
        <taxon>Amanitaceae</taxon>
        <taxon>Amanita</taxon>
    </lineage>
</organism>
<feature type="compositionally biased region" description="Low complexity" evidence="8">
    <location>
        <begin position="1135"/>
        <end position="1156"/>
    </location>
</feature>
<feature type="compositionally biased region" description="Low complexity" evidence="8">
    <location>
        <begin position="299"/>
        <end position="315"/>
    </location>
</feature>
<feature type="compositionally biased region" description="Basic residues" evidence="8">
    <location>
        <begin position="1175"/>
        <end position="1185"/>
    </location>
</feature>
<accession>A0A2A9NJ61</accession>
<dbReference type="Gene3D" id="3.90.70.10">
    <property type="entry name" value="Cysteine proteinases"/>
    <property type="match status" value="2"/>
</dbReference>
<feature type="compositionally biased region" description="Basic and acidic residues" evidence="8">
    <location>
        <begin position="507"/>
        <end position="533"/>
    </location>
</feature>
<dbReference type="EC" id="3.4.19.12" evidence="3"/>
<feature type="compositionally biased region" description="Basic and acidic residues" evidence="8">
    <location>
        <begin position="322"/>
        <end position="331"/>
    </location>
</feature>
<proteinExistence type="inferred from homology"/>
<feature type="region of interest" description="Disordered" evidence="8">
    <location>
        <begin position="706"/>
        <end position="755"/>
    </location>
</feature>
<dbReference type="InterPro" id="IPR018200">
    <property type="entry name" value="USP_CS"/>
</dbReference>
<evidence type="ECO:0000313" key="11">
    <source>
        <dbReference type="Proteomes" id="UP000242287"/>
    </source>
</evidence>
<feature type="domain" description="USP" evidence="9">
    <location>
        <begin position="30"/>
        <end position="1408"/>
    </location>
</feature>
<comment type="catalytic activity">
    <reaction evidence="1">
        <text>Thiol-dependent hydrolysis of ester, thioester, amide, peptide and isopeptide bonds formed by the C-terminal Gly of ubiquitin (a 76-residue protein attached to proteins as an intracellular targeting signal).</text>
        <dbReference type="EC" id="3.4.19.12"/>
    </reaction>
</comment>
<feature type="region of interest" description="Disordered" evidence="8">
    <location>
        <begin position="356"/>
        <end position="614"/>
    </location>
</feature>
<feature type="compositionally biased region" description="Low complexity" evidence="8">
    <location>
        <begin position="1002"/>
        <end position="1021"/>
    </location>
</feature>
<dbReference type="PANTHER" id="PTHR24006:SF888">
    <property type="entry name" value="UBIQUITIN CARBOXYL-TERMINAL HYDROLASE 30"/>
    <property type="match status" value="1"/>
</dbReference>
<dbReference type="PROSITE" id="PS00972">
    <property type="entry name" value="USP_1"/>
    <property type="match status" value="1"/>
</dbReference>
<evidence type="ECO:0000256" key="5">
    <source>
        <dbReference type="ARBA" id="ARBA00022786"/>
    </source>
</evidence>
<dbReference type="GO" id="GO:0016579">
    <property type="term" value="P:protein deubiquitination"/>
    <property type="evidence" value="ECO:0007669"/>
    <property type="project" value="InterPro"/>
</dbReference>
<dbReference type="GO" id="GO:0004843">
    <property type="term" value="F:cysteine-type deubiquitinase activity"/>
    <property type="evidence" value="ECO:0007669"/>
    <property type="project" value="UniProtKB-EC"/>
</dbReference>
<feature type="compositionally biased region" description="Basic and acidic residues" evidence="8">
    <location>
        <begin position="462"/>
        <end position="492"/>
    </location>
</feature>
<dbReference type="InterPro" id="IPR001394">
    <property type="entry name" value="Peptidase_C19_UCH"/>
</dbReference>
<sequence length="1408" mass="154762">MLKPKPPSPQELYRARKEKEEQTRTAYLPPGLINHGNTCFMNSVLQGLLATQLLSNLVHFTPIPDHIQQRAHTSLLSYRSPQLINGHGIAGPYERPRVDTMPIGDQLFDFLYHAWGVQSARHRESLSPRAILTALGVKYQQYLDFAQQDAHEFLRVLLDAMRMEEMDVIKVRQPPLELKKSKKKRRSIKESKHHAIISSSPPSLSSASASSNPSPHSTPPESPIPPFASYPPSTVSTNPTTPQTSQPNSPPLPLLPLPDMVFRGQLTSVLVCQKCHRISQTYEDFYDLSLGIKPDDYHSSASSSSHSFTHHAFSSLRRSKSTKSDKDGSPRKHERKRDKFKKLAKKIAVFPVTAVSSTTEADSASAPGPATQRPPSVLPGYPSTNEVSGTGVVTVETGNEGSGVNVSGESPDGAEPGKVEKDKAEDETNHQDSLVTGRLSRDTIESSAGATTESEWSAVIVNKEDTFGDMAELEKEPKGDNDKRKKDDDNWSKIRRISATVGMTMGWRDEEKNKEKERGRDQLKDREQEEKIKERKGRSKERTTRDFGTIFDDWRPHKRSHTRDGHSPDTRSTTAMPTPDFVEEVEPKARQKPRPVSTPPAIHLSLPSTTSHRESMPIMPHSISPPHQIHHYLAKPQEPVFIAPIPKLAVPSPLSQPPYQPASPLLEVDEPAELGDSQPTSISLPEIPSNTVLAPNNLIPLQPVQSAPVVQRGKASKPPRSLHSTPPPPPPQQEKKPQSTSNKPGRAKPPKPSPAEAEYIKQILADIDTSGSASSATLPGGFSSSSPSTFADRFSSIMRGTTAHGSVHSGWSHHHNTITQQTSGSGSIVKSDNESSVVGSTSHKLSSWLGISRLSGVEECLRLFTSVEVLDGENMVACRRCWKLANGTLTRKEEQDEDESEEEEDGDEDVNESDTEDEDEEDESEEGEDVGVQARHLEVNVDGSGRLDGATKAFMMESTSSRPLAHDHHQLRHTLPPLQHLQHHPPPRPPREHVFETPGGMPIPTISTTEPELPSEPETPSRSRAFVLRSNSADFVNLSSFSSYRDLTQPVNNTLGRTASSPSIASLASPYLTHVQSPYDQLKGTTADNQNSLVIPSVPLTRRKVKEESTDGESDYEGDSGSATESRNGEEAGTPSVGSLSPVSVSASPSGGSSALQLPPENSNKSEQGVGAKSTSKRIVKKSSRSPKQPKPVMMRPAYKRYLIATPPPVLVVHLKRFQQTNKTPWLSLTQTYGFKKLEDYVSFPEYLDLTPFLAPKREDFQDGKKAKSLRYKNYKAEGNTSVLPFQRKSQVKGERCMYRLYAVVVHFGNMLGGHYTAYTALPDHPPDNRSTSTASGTDPQSETAASSSETSPTISPIPSSTPASKPGVGRTTTTERQWAYISDTDVRLTTIEEVLKAKAYICMYERI</sequence>
<evidence type="ECO:0000256" key="6">
    <source>
        <dbReference type="ARBA" id="ARBA00022801"/>
    </source>
</evidence>
<reference evidence="10 11" key="1">
    <citation type="submission" date="2014-02" db="EMBL/GenBank/DDBJ databases">
        <title>Transposable element dynamics among asymbiotic and ectomycorrhizal Amanita fungi.</title>
        <authorList>
            <consortium name="DOE Joint Genome Institute"/>
            <person name="Hess J."/>
            <person name="Skrede I."/>
            <person name="Wolfe B."/>
            <person name="LaButti K."/>
            <person name="Ohm R.A."/>
            <person name="Grigoriev I.V."/>
            <person name="Pringle A."/>
        </authorList>
    </citation>
    <scope>NUCLEOTIDE SEQUENCE [LARGE SCALE GENOMIC DNA]</scope>
    <source>
        <strain evidence="10 11">SKay4041</strain>
    </source>
</reference>
<dbReference type="STRING" id="703135.A0A2A9NJ61"/>
<evidence type="ECO:0000256" key="2">
    <source>
        <dbReference type="ARBA" id="ARBA00009085"/>
    </source>
</evidence>
<dbReference type="Pfam" id="PF00443">
    <property type="entry name" value="UCH"/>
    <property type="match status" value="1"/>
</dbReference>
<keyword evidence="11" id="KW-1185">Reference proteome</keyword>
<dbReference type="InterPro" id="IPR028889">
    <property type="entry name" value="USP"/>
</dbReference>
<evidence type="ECO:0000256" key="7">
    <source>
        <dbReference type="ARBA" id="ARBA00022807"/>
    </source>
</evidence>
<keyword evidence="7" id="KW-0788">Thiol protease</keyword>
<protein>
    <recommendedName>
        <fullName evidence="3">ubiquitinyl hydrolase 1</fullName>
        <ecNumber evidence="3">3.4.19.12</ecNumber>
    </recommendedName>
</protein>
<dbReference type="InterPro" id="IPR038765">
    <property type="entry name" value="Papain-like_cys_pep_sf"/>
</dbReference>
<dbReference type="EMBL" id="KZ302094">
    <property type="protein sequence ID" value="PFH47742.1"/>
    <property type="molecule type" value="Genomic_DNA"/>
</dbReference>
<feature type="compositionally biased region" description="Polar residues" evidence="8">
    <location>
        <begin position="445"/>
        <end position="455"/>
    </location>
</feature>
<keyword evidence="6" id="KW-0378">Hydrolase</keyword>
<gene>
    <name evidence="10" type="ORF">AMATHDRAFT_50064</name>
</gene>
<dbReference type="OrthoDB" id="420187at2759"/>
<feature type="compositionally biased region" description="Low complexity" evidence="8">
    <location>
        <begin position="198"/>
        <end position="215"/>
    </location>
</feature>
<dbReference type="Proteomes" id="UP000242287">
    <property type="component" value="Unassembled WGS sequence"/>
</dbReference>
<evidence type="ECO:0000256" key="8">
    <source>
        <dbReference type="SAM" id="MobiDB-lite"/>
    </source>
</evidence>
<keyword evidence="4" id="KW-0645">Protease</keyword>
<feature type="region of interest" description="Disordered" evidence="8">
    <location>
        <begin position="1323"/>
        <end position="1374"/>
    </location>
</feature>
<feature type="compositionally biased region" description="Polar residues" evidence="8">
    <location>
        <begin position="817"/>
        <end position="842"/>
    </location>
</feature>
<feature type="compositionally biased region" description="Polar residues" evidence="8">
    <location>
        <begin position="1082"/>
        <end position="1094"/>
    </location>
</feature>
<comment type="similarity">
    <text evidence="2">Belongs to the peptidase C19 family.</text>
</comment>
<feature type="compositionally biased region" description="Low complexity" evidence="8">
    <location>
        <begin position="1342"/>
        <end position="1365"/>
    </location>
</feature>